<accession>A0A7M7RE11</accession>
<dbReference type="GO" id="GO:0001558">
    <property type="term" value="P:regulation of cell growth"/>
    <property type="evidence" value="ECO:0007669"/>
    <property type="project" value="InterPro"/>
</dbReference>
<dbReference type="PANTHER" id="PTHR14186">
    <property type="entry name" value="INSULIN-LIKE GROWTH FACTOR BINDING PROTEIN-RELATED"/>
    <property type="match status" value="1"/>
</dbReference>
<dbReference type="GO" id="GO:0009966">
    <property type="term" value="P:regulation of signal transduction"/>
    <property type="evidence" value="ECO:0000318"/>
    <property type="project" value="GO_Central"/>
</dbReference>
<dbReference type="OMA" id="RFGRCVH"/>
<keyword evidence="2" id="KW-0964">Secreted</keyword>
<dbReference type="SUPFAM" id="SSF57184">
    <property type="entry name" value="Growth factor receptor domain"/>
    <property type="match status" value="1"/>
</dbReference>
<reference evidence="8" key="1">
    <citation type="submission" date="2015-02" db="EMBL/GenBank/DDBJ databases">
        <title>Genome sequencing for Strongylocentrotus purpuratus.</title>
        <authorList>
            <person name="Murali S."/>
            <person name="Liu Y."/>
            <person name="Vee V."/>
            <person name="English A."/>
            <person name="Wang M."/>
            <person name="Skinner E."/>
            <person name="Han Y."/>
            <person name="Muzny D.M."/>
            <person name="Worley K.C."/>
            <person name="Gibbs R.A."/>
        </authorList>
    </citation>
    <scope>NUCLEOTIDE SEQUENCE</scope>
</reference>
<sequence>MNPLACIQNIFPLIILSIFGSFALSQQAESSRQMRHARGTAGDTELEKLQLTEEELLQDLEDLHRLVRRGAEDLTSLNCPPCERLHCSPKKASKLNCKGEITLGVCNCCPRCAKVEGESCGGKWDYLGRCESGSECAPDTSTGIQINSQPQQGVCRRRLSVPVEAHGDWSHDQPPPGPPTCEPKCTPEFCRTNSKAICSATDNADVPQSCQGQCQHTSCLACQFITEEPDCGRCSTDDFRCIRRYAKCLRRNHCSKRYFPCLLKETPELTGKFQCKVPECSTSL</sequence>
<organism evidence="7 8">
    <name type="scientific">Strongylocentrotus purpuratus</name>
    <name type="common">Purple sea urchin</name>
    <dbReference type="NCBI Taxonomy" id="7668"/>
    <lineage>
        <taxon>Eukaryota</taxon>
        <taxon>Metazoa</taxon>
        <taxon>Echinodermata</taxon>
        <taxon>Eleutherozoa</taxon>
        <taxon>Echinozoa</taxon>
        <taxon>Echinoidea</taxon>
        <taxon>Euechinoidea</taxon>
        <taxon>Echinacea</taxon>
        <taxon>Camarodonta</taxon>
        <taxon>Echinidea</taxon>
        <taxon>Strongylocentrotidae</taxon>
        <taxon>Strongylocentrotus</taxon>
    </lineage>
</organism>
<keyword evidence="8" id="KW-1185">Reference proteome</keyword>
<dbReference type="PANTHER" id="PTHR14186:SF20">
    <property type="entry name" value="CYSTEINE-RICH MOTOR NEURON 1 PROTEIN-LIKE"/>
    <property type="match status" value="1"/>
</dbReference>
<name>A0A7M7RE11_STRPU</name>
<dbReference type="InParanoid" id="A0A7M7RE11"/>
<feature type="domain" description="IGFBP N-terminal" evidence="6">
    <location>
        <begin position="75"/>
        <end position="158"/>
    </location>
</feature>
<dbReference type="InterPro" id="IPR009030">
    <property type="entry name" value="Growth_fac_rcpt_cys_sf"/>
</dbReference>
<dbReference type="Gene3D" id="4.10.40.20">
    <property type="match status" value="1"/>
</dbReference>
<dbReference type="GeneID" id="578400"/>
<proteinExistence type="predicted"/>
<dbReference type="InterPro" id="IPR000867">
    <property type="entry name" value="IGFBP-like"/>
</dbReference>
<evidence type="ECO:0000256" key="1">
    <source>
        <dbReference type="ARBA" id="ARBA00004613"/>
    </source>
</evidence>
<dbReference type="KEGG" id="spu:578400"/>
<comment type="subcellular location">
    <subcellularLocation>
        <location evidence="1">Secreted</location>
    </subcellularLocation>
</comment>
<evidence type="ECO:0000256" key="3">
    <source>
        <dbReference type="ARBA" id="ARBA00022729"/>
    </source>
</evidence>
<dbReference type="AlphaFoldDB" id="A0A7M7RE11"/>
<evidence type="ECO:0000256" key="4">
    <source>
        <dbReference type="ARBA" id="ARBA00023157"/>
    </source>
</evidence>
<dbReference type="Proteomes" id="UP000007110">
    <property type="component" value="Unassembled WGS sequence"/>
</dbReference>
<feature type="signal peptide" evidence="5">
    <location>
        <begin position="1"/>
        <end position="25"/>
    </location>
</feature>
<dbReference type="EnsemblMetazoa" id="XM_778570">
    <property type="protein sequence ID" value="XP_783663"/>
    <property type="gene ID" value="LOC578400"/>
</dbReference>
<evidence type="ECO:0000256" key="5">
    <source>
        <dbReference type="SAM" id="SignalP"/>
    </source>
</evidence>
<reference evidence="7" key="2">
    <citation type="submission" date="2021-01" db="UniProtKB">
        <authorList>
            <consortium name="EnsemblMetazoa"/>
        </authorList>
    </citation>
    <scope>IDENTIFICATION</scope>
</reference>
<dbReference type="InterPro" id="IPR011390">
    <property type="entry name" value="IGFBP_rP_mac25"/>
</dbReference>
<dbReference type="GO" id="GO:0005576">
    <property type="term" value="C:extracellular region"/>
    <property type="evidence" value="ECO:0007669"/>
    <property type="project" value="UniProtKB-SubCell"/>
</dbReference>
<evidence type="ECO:0000313" key="8">
    <source>
        <dbReference type="Proteomes" id="UP000007110"/>
    </source>
</evidence>
<evidence type="ECO:0000259" key="6">
    <source>
        <dbReference type="PROSITE" id="PS51323"/>
    </source>
</evidence>
<dbReference type="SMART" id="SM00121">
    <property type="entry name" value="IB"/>
    <property type="match status" value="1"/>
</dbReference>
<dbReference type="OrthoDB" id="5976811at2759"/>
<dbReference type="PROSITE" id="PS51323">
    <property type="entry name" value="IGFBP_N_2"/>
    <property type="match status" value="1"/>
</dbReference>
<keyword evidence="4" id="KW-1015">Disulfide bond</keyword>
<protein>
    <recommendedName>
        <fullName evidence="6">IGFBP N-terminal domain-containing protein</fullName>
    </recommendedName>
</protein>
<keyword evidence="3 5" id="KW-0732">Signal</keyword>
<evidence type="ECO:0000256" key="2">
    <source>
        <dbReference type="ARBA" id="ARBA00022525"/>
    </source>
</evidence>
<feature type="chain" id="PRO_5029843277" description="IGFBP N-terminal domain-containing protein" evidence="5">
    <location>
        <begin position="26"/>
        <end position="284"/>
    </location>
</feature>
<evidence type="ECO:0000313" key="7">
    <source>
        <dbReference type="EnsemblMetazoa" id="XP_783663"/>
    </source>
</evidence>
<dbReference type="RefSeq" id="XP_783663.1">
    <property type="nucleotide sequence ID" value="XM_778570.4"/>
</dbReference>
<dbReference type="GO" id="GO:0005520">
    <property type="term" value="F:insulin-like growth factor binding"/>
    <property type="evidence" value="ECO:0007669"/>
    <property type="project" value="InterPro"/>
</dbReference>